<dbReference type="GeneID" id="92355691"/>
<dbReference type="EMBL" id="AP031322">
    <property type="protein sequence ID" value="BFH74796.1"/>
    <property type="molecule type" value="Genomic_DNA"/>
</dbReference>
<proteinExistence type="predicted"/>
<dbReference type="KEGG" id="sjv:SJAV_27400"/>
<dbReference type="AlphaFoldDB" id="A0AAT9GVD7"/>
<dbReference type="RefSeq" id="WP_369610269.1">
    <property type="nucleotide sequence ID" value="NZ_AP031322.1"/>
</dbReference>
<organism evidence="1">
    <name type="scientific">Sulfurisphaera javensis</name>
    <dbReference type="NCBI Taxonomy" id="2049879"/>
    <lineage>
        <taxon>Archaea</taxon>
        <taxon>Thermoproteota</taxon>
        <taxon>Thermoprotei</taxon>
        <taxon>Sulfolobales</taxon>
        <taxon>Sulfolobaceae</taxon>
        <taxon>Sulfurisphaera</taxon>
    </lineage>
</organism>
<name>A0AAT9GVD7_9CREN</name>
<evidence type="ECO:0000313" key="1">
    <source>
        <dbReference type="EMBL" id="BFH74796.1"/>
    </source>
</evidence>
<accession>A0AAT9GVD7</accession>
<protein>
    <submittedName>
        <fullName evidence="1">Uncharacterized protein</fullName>
    </submittedName>
</protein>
<sequence>MEDLSPLTKQLIASILNKLYNYDEIYITDIIPDNRQYEGKYNIIKHVLEENGVIKIDGNKIKKGYIYNENKNYFVLKRDIKINVSERGDRAYSSLTELIPLTPLDKISHIMHKHHSKTSSDVVRCNKVRIYDPLNLGKVTADCKKQQQGNIVNIDVSFQPSLIPGQIVTWSYYTWDKEYYGTTIEEIMKKYNVDYSSEGIAIASPTYLAKITVELPWKPSLAQAKESITSPVNIFLNPITIPYNLKIENNMVTLELVNPRMGAYALVWKPPTK</sequence>
<reference evidence="1" key="1">
    <citation type="submission" date="2024-03" db="EMBL/GenBank/DDBJ databases">
        <title>Complete genome sequence of Sulfurisphaera javensis strain KD-1.</title>
        <authorList>
            <person name="Sakai H."/>
            <person name="Nur N."/>
            <person name="Suwanto A."/>
            <person name="Kurosawa N."/>
        </authorList>
    </citation>
    <scope>NUCLEOTIDE SEQUENCE</scope>
    <source>
        <strain evidence="1">KD-1</strain>
    </source>
</reference>
<gene>
    <name evidence="1" type="ORF">SJAV_27400</name>
</gene>